<dbReference type="AlphaFoldDB" id="A0A371E2E4"/>
<dbReference type="PANTHER" id="PTHR33223">
    <property type="entry name" value="CCHC-TYPE DOMAIN-CONTAINING PROTEIN"/>
    <property type="match status" value="1"/>
</dbReference>
<evidence type="ECO:0000313" key="2">
    <source>
        <dbReference type="EMBL" id="RDX60178.1"/>
    </source>
</evidence>
<dbReference type="EMBL" id="QJKJ01017065">
    <property type="protein sequence ID" value="RDX60178.1"/>
    <property type="molecule type" value="Genomic_DNA"/>
</dbReference>
<proteinExistence type="predicted"/>
<feature type="domain" description="Retrotransposon gag" evidence="1">
    <location>
        <begin position="154"/>
        <end position="234"/>
    </location>
</feature>
<protein>
    <recommendedName>
        <fullName evidence="1">Retrotransposon gag domain-containing protein</fullName>
    </recommendedName>
</protein>
<feature type="non-terminal residue" evidence="2">
    <location>
        <position position="1"/>
    </location>
</feature>
<dbReference type="OrthoDB" id="1689420at2759"/>
<dbReference type="PANTHER" id="PTHR33223:SF3">
    <property type="match status" value="1"/>
</dbReference>
<dbReference type="Pfam" id="PF03732">
    <property type="entry name" value="Retrotrans_gag"/>
    <property type="match status" value="1"/>
</dbReference>
<dbReference type="Proteomes" id="UP000257109">
    <property type="component" value="Unassembled WGS sequence"/>
</dbReference>
<evidence type="ECO:0000313" key="3">
    <source>
        <dbReference type="Proteomes" id="UP000257109"/>
    </source>
</evidence>
<organism evidence="2 3">
    <name type="scientific">Mucuna pruriens</name>
    <name type="common">Velvet bean</name>
    <name type="synonym">Dolichos pruriens</name>
    <dbReference type="NCBI Taxonomy" id="157652"/>
    <lineage>
        <taxon>Eukaryota</taxon>
        <taxon>Viridiplantae</taxon>
        <taxon>Streptophyta</taxon>
        <taxon>Embryophyta</taxon>
        <taxon>Tracheophyta</taxon>
        <taxon>Spermatophyta</taxon>
        <taxon>Magnoliopsida</taxon>
        <taxon>eudicotyledons</taxon>
        <taxon>Gunneridae</taxon>
        <taxon>Pentapetalae</taxon>
        <taxon>rosids</taxon>
        <taxon>fabids</taxon>
        <taxon>Fabales</taxon>
        <taxon>Fabaceae</taxon>
        <taxon>Papilionoideae</taxon>
        <taxon>50 kb inversion clade</taxon>
        <taxon>NPAAA clade</taxon>
        <taxon>indigoferoid/millettioid clade</taxon>
        <taxon>Phaseoleae</taxon>
        <taxon>Mucuna</taxon>
    </lineage>
</organism>
<dbReference type="InterPro" id="IPR005162">
    <property type="entry name" value="Retrotrans_gag_dom"/>
</dbReference>
<name>A0A371E2E4_MUCPR</name>
<evidence type="ECO:0000259" key="1">
    <source>
        <dbReference type="Pfam" id="PF03732"/>
    </source>
</evidence>
<keyword evidence="3" id="KW-1185">Reference proteome</keyword>
<accession>A0A371E2E4</accession>
<gene>
    <name evidence="2" type="ORF">CR513_61707</name>
</gene>
<sequence>MRSDMELLQQQSLEVLIVEITTKISSYQIGVVVGDTFLLSSPKCMTRSRSSSCLHSLDPEIDKTLNRLRKTKNIHVSNSSSGFNSIFESDPDIADNPLYEPELMENNNRTLKELATPDFHGLASEDLHKHLKEFHMVCSTMRPQGILEDYIKMKVFTFSLDGATKDWLYLQPVMFNTWGDMKCMFLEKFYPTSKTTTIWKEICGIRQHFGETLHKYWERFNKLYAMCLHHQISE</sequence>
<reference evidence="2" key="1">
    <citation type="submission" date="2018-05" db="EMBL/GenBank/DDBJ databases">
        <title>Draft genome of Mucuna pruriens seed.</title>
        <authorList>
            <person name="Nnadi N.E."/>
            <person name="Vos R."/>
            <person name="Hasami M.H."/>
            <person name="Devisetty U.K."/>
            <person name="Aguiy J.C."/>
        </authorList>
    </citation>
    <scope>NUCLEOTIDE SEQUENCE [LARGE SCALE GENOMIC DNA]</scope>
    <source>
        <strain evidence="2">JCA_2017</strain>
    </source>
</reference>
<comment type="caution">
    <text evidence="2">The sequence shown here is derived from an EMBL/GenBank/DDBJ whole genome shotgun (WGS) entry which is preliminary data.</text>
</comment>